<dbReference type="InterPro" id="IPR014710">
    <property type="entry name" value="RmlC-like_jellyroll"/>
</dbReference>
<dbReference type="Pfam" id="PF13545">
    <property type="entry name" value="HTH_Crp_2"/>
    <property type="match status" value="1"/>
</dbReference>
<evidence type="ECO:0000256" key="2">
    <source>
        <dbReference type="ARBA" id="ARBA00023125"/>
    </source>
</evidence>
<gene>
    <name evidence="6" type="ORF">FHP25_39680</name>
</gene>
<evidence type="ECO:0000313" key="7">
    <source>
        <dbReference type="Proteomes" id="UP000321638"/>
    </source>
</evidence>
<keyword evidence="7" id="KW-1185">Reference proteome</keyword>
<organism evidence="6 7">
    <name type="scientific">Vineibacter terrae</name>
    <dbReference type="NCBI Taxonomy" id="2586908"/>
    <lineage>
        <taxon>Bacteria</taxon>
        <taxon>Pseudomonadati</taxon>
        <taxon>Pseudomonadota</taxon>
        <taxon>Alphaproteobacteria</taxon>
        <taxon>Hyphomicrobiales</taxon>
        <taxon>Vineibacter</taxon>
    </lineage>
</organism>
<dbReference type="PROSITE" id="PS51063">
    <property type="entry name" value="HTH_CRP_2"/>
    <property type="match status" value="1"/>
</dbReference>
<reference evidence="6 7" key="1">
    <citation type="submission" date="2019-06" db="EMBL/GenBank/DDBJ databases">
        <title>New taxonomy in bacterial strain CC-CFT640, isolated from vineyard.</title>
        <authorList>
            <person name="Lin S.-Y."/>
            <person name="Tsai C.-F."/>
            <person name="Young C.-C."/>
        </authorList>
    </citation>
    <scope>NUCLEOTIDE SEQUENCE [LARGE SCALE GENOMIC DNA]</scope>
    <source>
        <strain evidence="6 7">CC-CFT640</strain>
    </source>
</reference>
<keyword evidence="3" id="KW-0804">Transcription</keyword>
<sequence length="325" mass="35606">MPMIEKIVHTAKQTVNATVLSASARVRPSAEAGPSSCRTPPLSAIACTIVDPHRSTAHSARYCGPPLTQVNFGLRWIDCRAHLIFIISSEDRYRRQEQPIVSPEDQHRVETIVLFKDVPMPAVRSLAQACATQVLAANATVFRTGEQPSLLHLILAGRIALIGEGAGDAAVIEAFGEGEALLTPAVMLDRPYLLTARTLIETRVAAIPAETFRAVLDREPALARAVINQLARHWRVLIRQIKDLKLRAGAQRLASYLLAQDRSCGGSIYLPMERRLLAGRLGMSPEHLSRAFVQLRPHGVASQGRSVTIVDDEALRHFCDFDALI</sequence>
<dbReference type="Gene3D" id="2.60.120.10">
    <property type="entry name" value="Jelly Rolls"/>
    <property type="match status" value="1"/>
</dbReference>
<evidence type="ECO:0000259" key="5">
    <source>
        <dbReference type="PROSITE" id="PS51063"/>
    </source>
</evidence>
<dbReference type="GO" id="GO:0005829">
    <property type="term" value="C:cytosol"/>
    <property type="evidence" value="ECO:0007669"/>
    <property type="project" value="TreeGrafter"/>
</dbReference>
<keyword evidence="1" id="KW-0805">Transcription regulation</keyword>
<dbReference type="InterPro" id="IPR050397">
    <property type="entry name" value="Env_Response_Regulators"/>
</dbReference>
<evidence type="ECO:0000256" key="3">
    <source>
        <dbReference type="ARBA" id="ARBA00023163"/>
    </source>
</evidence>
<evidence type="ECO:0000313" key="6">
    <source>
        <dbReference type="EMBL" id="TXL69288.1"/>
    </source>
</evidence>
<dbReference type="GO" id="GO:0003700">
    <property type="term" value="F:DNA-binding transcription factor activity"/>
    <property type="evidence" value="ECO:0007669"/>
    <property type="project" value="TreeGrafter"/>
</dbReference>
<dbReference type="Gene3D" id="1.10.10.10">
    <property type="entry name" value="Winged helix-like DNA-binding domain superfamily/Winged helix DNA-binding domain"/>
    <property type="match status" value="1"/>
</dbReference>
<feature type="domain" description="Cyclic nucleotide-binding" evidence="4">
    <location>
        <begin position="114"/>
        <end position="233"/>
    </location>
</feature>
<dbReference type="SUPFAM" id="SSF46785">
    <property type="entry name" value="Winged helix' DNA-binding domain"/>
    <property type="match status" value="1"/>
</dbReference>
<dbReference type="GO" id="GO:0003677">
    <property type="term" value="F:DNA binding"/>
    <property type="evidence" value="ECO:0007669"/>
    <property type="project" value="UniProtKB-KW"/>
</dbReference>
<protein>
    <submittedName>
        <fullName evidence="6">Cyclic nucleotide-binding domain-containing protein</fullName>
    </submittedName>
</protein>
<name>A0A5C8P7E2_9HYPH</name>
<dbReference type="AlphaFoldDB" id="A0A5C8P7E2"/>
<dbReference type="PANTHER" id="PTHR24567:SF26">
    <property type="entry name" value="REGULATORY PROTEIN YEIL"/>
    <property type="match status" value="1"/>
</dbReference>
<dbReference type="InterPro" id="IPR012318">
    <property type="entry name" value="HTH_CRP"/>
</dbReference>
<dbReference type="InterPro" id="IPR036388">
    <property type="entry name" value="WH-like_DNA-bd_sf"/>
</dbReference>
<comment type="caution">
    <text evidence="6">The sequence shown here is derived from an EMBL/GenBank/DDBJ whole genome shotgun (WGS) entry which is preliminary data.</text>
</comment>
<dbReference type="PANTHER" id="PTHR24567">
    <property type="entry name" value="CRP FAMILY TRANSCRIPTIONAL REGULATORY PROTEIN"/>
    <property type="match status" value="1"/>
</dbReference>
<dbReference type="InterPro" id="IPR036390">
    <property type="entry name" value="WH_DNA-bd_sf"/>
</dbReference>
<proteinExistence type="predicted"/>
<evidence type="ECO:0000259" key="4">
    <source>
        <dbReference type="PROSITE" id="PS50042"/>
    </source>
</evidence>
<evidence type="ECO:0000256" key="1">
    <source>
        <dbReference type="ARBA" id="ARBA00023015"/>
    </source>
</evidence>
<dbReference type="CDD" id="cd00038">
    <property type="entry name" value="CAP_ED"/>
    <property type="match status" value="1"/>
</dbReference>
<dbReference type="InterPro" id="IPR018490">
    <property type="entry name" value="cNMP-bd_dom_sf"/>
</dbReference>
<feature type="domain" description="HTH crp-type" evidence="5">
    <location>
        <begin position="247"/>
        <end position="313"/>
    </location>
</feature>
<keyword evidence="2" id="KW-0238">DNA-binding</keyword>
<dbReference type="InterPro" id="IPR000595">
    <property type="entry name" value="cNMP-bd_dom"/>
</dbReference>
<dbReference type="OrthoDB" id="190787at2"/>
<accession>A0A5C8P7E2</accession>
<dbReference type="Pfam" id="PF00027">
    <property type="entry name" value="cNMP_binding"/>
    <property type="match status" value="1"/>
</dbReference>
<dbReference type="SUPFAM" id="SSF51206">
    <property type="entry name" value="cAMP-binding domain-like"/>
    <property type="match status" value="1"/>
</dbReference>
<dbReference type="SMART" id="SM00100">
    <property type="entry name" value="cNMP"/>
    <property type="match status" value="1"/>
</dbReference>
<dbReference type="Proteomes" id="UP000321638">
    <property type="component" value="Unassembled WGS sequence"/>
</dbReference>
<dbReference type="PROSITE" id="PS50042">
    <property type="entry name" value="CNMP_BINDING_3"/>
    <property type="match status" value="1"/>
</dbReference>
<dbReference type="EMBL" id="VDUZ01000090">
    <property type="protein sequence ID" value="TXL69288.1"/>
    <property type="molecule type" value="Genomic_DNA"/>
</dbReference>